<name>A0A060C4E8_9PROT</name>
<dbReference type="AlphaFoldDB" id="A0A060C4E8"/>
<feature type="non-terminal residue" evidence="2">
    <location>
        <position position="144"/>
    </location>
</feature>
<dbReference type="SUPFAM" id="SSF48452">
    <property type="entry name" value="TPR-like"/>
    <property type="match status" value="1"/>
</dbReference>
<protein>
    <submittedName>
        <fullName evidence="2">CAZy families GT41 protein</fullName>
    </submittedName>
</protein>
<evidence type="ECO:0000313" key="2">
    <source>
        <dbReference type="EMBL" id="AIA89802.1"/>
    </source>
</evidence>
<sequence>SHGPPPILTERLGEWLPCVPACISAANPEQIGKLDASYTRPPLSGPARRHDCIRVWPMSIMPPGKGKRRADQAVAADFARALAEHRAGRKAAAEAGYRAVLRQAPRHPGALQNLGVICRASGRCDEALALYRRALAQEPGADAV</sequence>
<organism evidence="2">
    <name type="scientific">uncultured Azospirillum sp</name>
    <dbReference type="NCBI Taxonomy" id="114712"/>
    <lineage>
        <taxon>Bacteria</taxon>
        <taxon>Pseudomonadati</taxon>
        <taxon>Pseudomonadota</taxon>
        <taxon>Alphaproteobacteria</taxon>
        <taxon>Rhodospirillales</taxon>
        <taxon>Azospirillaceae</taxon>
        <taxon>Azospirillum</taxon>
        <taxon>environmental samples</taxon>
    </lineage>
</organism>
<keyword evidence="1" id="KW-0802">TPR repeat</keyword>
<dbReference type="Gene3D" id="1.25.40.10">
    <property type="entry name" value="Tetratricopeptide repeat domain"/>
    <property type="match status" value="1"/>
</dbReference>
<proteinExistence type="predicted"/>
<dbReference type="InterPro" id="IPR011990">
    <property type="entry name" value="TPR-like_helical_dom_sf"/>
</dbReference>
<dbReference type="InterPro" id="IPR019734">
    <property type="entry name" value="TPR_rpt"/>
</dbReference>
<reference evidence="2" key="1">
    <citation type="journal article" date="2013" name="Environ. Microbiol.">
        <title>Seasonally variable intestinal metagenomes of the red palm weevil (Rhynchophorus ferrugineus).</title>
        <authorList>
            <person name="Jia S."/>
            <person name="Zhang X."/>
            <person name="Zhang G."/>
            <person name="Yin A."/>
            <person name="Zhang S."/>
            <person name="Li F."/>
            <person name="Wang L."/>
            <person name="Zhao D."/>
            <person name="Yun Q."/>
            <person name="Tala"/>
            <person name="Wang J."/>
            <person name="Sun G."/>
            <person name="Baabdullah M."/>
            <person name="Yu X."/>
            <person name="Hu S."/>
            <person name="Al-Mssallem I.S."/>
            <person name="Yu J."/>
        </authorList>
    </citation>
    <scope>NUCLEOTIDE SEQUENCE</scope>
</reference>
<dbReference type="PROSITE" id="PS50005">
    <property type="entry name" value="TPR"/>
    <property type="match status" value="1"/>
</dbReference>
<dbReference type="EMBL" id="KF122506">
    <property type="protein sequence ID" value="AIA89802.1"/>
    <property type="molecule type" value="Genomic_DNA"/>
</dbReference>
<dbReference type="SMART" id="SM00028">
    <property type="entry name" value="TPR"/>
    <property type="match status" value="2"/>
</dbReference>
<feature type="repeat" description="TPR" evidence="1">
    <location>
        <begin position="108"/>
        <end position="141"/>
    </location>
</feature>
<evidence type="ECO:0000256" key="1">
    <source>
        <dbReference type="PROSITE-ProRule" id="PRU00339"/>
    </source>
</evidence>
<feature type="non-terminal residue" evidence="2">
    <location>
        <position position="1"/>
    </location>
</feature>
<accession>A0A060C4E8</accession>